<comment type="similarity">
    <text evidence="1">Belongs to the acyl-ACP thioesterase family.</text>
</comment>
<dbReference type="AlphaFoldDB" id="A0A413R595"/>
<dbReference type="EMBL" id="QSFO01000003">
    <property type="protein sequence ID" value="RHA56129.1"/>
    <property type="molecule type" value="Genomic_DNA"/>
</dbReference>
<evidence type="ECO:0000256" key="4">
    <source>
        <dbReference type="ARBA" id="ARBA00022832"/>
    </source>
</evidence>
<dbReference type="GO" id="GO:0000036">
    <property type="term" value="F:acyl carrier activity"/>
    <property type="evidence" value="ECO:0007669"/>
    <property type="project" value="TreeGrafter"/>
</dbReference>
<feature type="domain" description="Acyl-ACP thioesterase-like C-terminal" evidence="9">
    <location>
        <begin position="149"/>
        <end position="215"/>
    </location>
</feature>
<evidence type="ECO:0000256" key="2">
    <source>
        <dbReference type="ARBA" id="ARBA00022516"/>
    </source>
</evidence>
<evidence type="ECO:0000313" key="10">
    <source>
        <dbReference type="EMBL" id="RHA16897.1"/>
    </source>
</evidence>
<dbReference type="SUPFAM" id="SSF54637">
    <property type="entry name" value="Thioesterase/thiol ester dehydrase-isomerase"/>
    <property type="match status" value="2"/>
</dbReference>
<dbReference type="InterPro" id="IPR029069">
    <property type="entry name" value="HotDog_dom_sf"/>
</dbReference>
<keyword evidence="4" id="KW-0276">Fatty acid metabolism</keyword>
<dbReference type="PANTHER" id="PTHR31727:SF6">
    <property type="entry name" value="OLEOYL-ACYL CARRIER PROTEIN THIOESTERASE 1, CHLOROPLASTIC"/>
    <property type="match status" value="1"/>
</dbReference>
<evidence type="ECO:0000256" key="7">
    <source>
        <dbReference type="ARBA" id="ARBA00023160"/>
    </source>
</evidence>
<keyword evidence="3" id="KW-0378">Hydrolase</keyword>
<evidence type="ECO:0000259" key="9">
    <source>
        <dbReference type="Pfam" id="PF20791"/>
    </source>
</evidence>
<dbReference type="EMBL" id="QSFD01000013">
    <property type="protein sequence ID" value="RHA16897.1"/>
    <property type="molecule type" value="Genomic_DNA"/>
</dbReference>
<dbReference type="RefSeq" id="WP_117900049.1">
    <property type="nucleotide sequence ID" value="NZ_CATZTO010000001.1"/>
</dbReference>
<comment type="caution">
    <text evidence="10">The sequence shown here is derived from an EMBL/GenBank/DDBJ whole genome shotgun (WGS) entry which is preliminary data.</text>
</comment>
<dbReference type="Pfam" id="PF20791">
    <property type="entry name" value="Acyl-ACP_TE_C"/>
    <property type="match status" value="1"/>
</dbReference>
<evidence type="ECO:0000313" key="13">
    <source>
        <dbReference type="Proteomes" id="UP000284779"/>
    </source>
</evidence>
<evidence type="ECO:0000256" key="3">
    <source>
        <dbReference type="ARBA" id="ARBA00022801"/>
    </source>
</evidence>
<dbReference type="Gene3D" id="3.10.129.10">
    <property type="entry name" value="Hotdog Thioesterase"/>
    <property type="match status" value="2"/>
</dbReference>
<dbReference type="InterPro" id="IPR045023">
    <property type="entry name" value="FATA/B"/>
</dbReference>
<proteinExistence type="inferred from homology"/>
<organism evidence="10 13">
    <name type="scientific">Eubacterium ventriosum</name>
    <dbReference type="NCBI Taxonomy" id="39496"/>
    <lineage>
        <taxon>Bacteria</taxon>
        <taxon>Bacillati</taxon>
        <taxon>Bacillota</taxon>
        <taxon>Clostridia</taxon>
        <taxon>Eubacteriales</taxon>
        <taxon>Eubacteriaceae</taxon>
        <taxon>Eubacterium</taxon>
    </lineage>
</organism>
<evidence type="ECO:0000256" key="1">
    <source>
        <dbReference type="ARBA" id="ARBA00006500"/>
    </source>
</evidence>
<evidence type="ECO:0000259" key="8">
    <source>
        <dbReference type="Pfam" id="PF01643"/>
    </source>
</evidence>
<dbReference type="CDD" id="cd00586">
    <property type="entry name" value="4HBT"/>
    <property type="match status" value="1"/>
</dbReference>
<dbReference type="GO" id="GO:0016297">
    <property type="term" value="F:fatty acyl-[ACP] hydrolase activity"/>
    <property type="evidence" value="ECO:0007669"/>
    <property type="project" value="InterPro"/>
</dbReference>
<dbReference type="PANTHER" id="PTHR31727">
    <property type="entry name" value="OLEOYL-ACYL CARRIER PROTEIN THIOESTERASE 1, CHLOROPLASTIC"/>
    <property type="match status" value="1"/>
</dbReference>
<keyword evidence="5" id="KW-0809">Transit peptide</keyword>
<dbReference type="Pfam" id="PF01643">
    <property type="entry name" value="Acyl-ACP_TE"/>
    <property type="match status" value="1"/>
</dbReference>
<keyword evidence="7" id="KW-0275">Fatty acid biosynthesis</keyword>
<dbReference type="InterPro" id="IPR002864">
    <property type="entry name" value="Acyl-ACP_thioesterase_NHD"/>
</dbReference>
<keyword evidence="13" id="KW-1185">Reference proteome</keyword>
<gene>
    <name evidence="11" type="ORF">DW929_03330</name>
    <name evidence="10" type="ORF">DW944_11030</name>
</gene>
<keyword evidence="2" id="KW-0444">Lipid biosynthesis</keyword>
<reference evidence="12 13" key="1">
    <citation type="submission" date="2018-08" db="EMBL/GenBank/DDBJ databases">
        <title>A genome reference for cultivated species of the human gut microbiota.</title>
        <authorList>
            <person name="Zou Y."/>
            <person name="Xue W."/>
            <person name="Luo G."/>
        </authorList>
    </citation>
    <scope>NUCLEOTIDE SEQUENCE [LARGE SCALE GENOMIC DNA]</scope>
    <source>
        <strain evidence="11 12">AM43-2</strain>
        <strain evidence="10 13">AM44-11BH</strain>
    </source>
</reference>
<name>A0A413R595_9FIRM</name>
<dbReference type="Proteomes" id="UP000284779">
    <property type="component" value="Unassembled WGS sequence"/>
</dbReference>
<evidence type="ECO:0000256" key="6">
    <source>
        <dbReference type="ARBA" id="ARBA00023098"/>
    </source>
</evidence>
<evidence type="ECO:0000313" key="12">
    <source>
        <dbReference type="Proteomes" id="UP000284598"/>
    </source>
</evidence>
<dbReference type="InterPro" id="IPR049427">
    <property type="entry name" value="Acyl-ACP_TE_C"/>
</dbReference>
<protein>
    <submittedName>
        <fullName evidence="10">Acyl-[acyl-carrier-protein] thioesterase</fullName>
    </submittedName>
</protein>
<keyword evidence="6" id="KW-0443">Lipid metabolism</keyword>
<evidence type="ECO:0000313" key="11">
    <source>
        <dbReference type="EMBL" id="RHA56129.1"/>
    </source>
</evidence>
<evidence type="ECO:0000256" key="5">
    <source>
        <dbReference type="ARBA" id="ARBA00022946"/>
    </source>
</evidence>
<dbReference type="Proteomes" id="UP000284598">
    <property type="component" value="Unassembled WGS sequence"/>
</dbReference>
<sequence length="233" mass="26906">MFSYETTVSYSRTDRNGKVPMHEILNLLQDCSTFHSEDIGHGVSYMKREARAWVLVAYKVIVNRPIMFGQKITIGTSPSKFSSMFASRQYFIKDENGDYLVQADSLWVLIDIQTRKPLRITEEDSSVYKPEPIFDNIKASRKIRFSSERTKLESFKVLKTYIDSNGHMNNANYLRAAEEFLPTNFPCHEVDIVYNKEAMEGEIITPYLYSEENGIGISFENQSGETLTRIMLM</sequence>
<accession>A0A413R595</accession>
<feature type="domain" description="Acyl-ACP thioesterase N-terminal hotdog" evidence="8">
    <location>
        <begin position="4"/>
        <end position="123"/>
    </location>
</feature>